<dbReference type="InterPro" id="IPR036890">
    <property type="entry name" value="HATPase_C_sf"/>
</dbReference>
<dbReference type="Pfam" id="PF00512">
    <property type="entry name" value="HisKA"/>
    <property type="match status" value="1"/>
</dbReference>
<evidence type="ECO:0000256" key="14">
    <source>
        <dbReference type="RuleBase" id="RU364088"/>
    </source>
</evidence>
<dbReference type="InterPro" id="IPR036097">
    <property type="entry name" value="HisK_dim/P_sf"/>
</dbReference>
<organism evidence="17 18">
    <name type="scientific">Paraburkholderia bengalensis</name>
    <dbReference type="NCBI Taxonomy" id="2747562"/>
    <lineage>
        <taxon>Bacteria</taxon>
        <taxon>Pseudomonadati</taxon>
        <taxon>Pseudomonadota</taxon>
        <taxon>Betaproteobacteria</taxon>
        <taxon>Burkholderiales</taxon>
        <taxon>Burkholderiaceae</taxon>
        <taxon>Paraburkholderia</taxon>
    </lineage>
</organism>
<evidence type="ECO:0000313" key="18">
    <source>
        <dbReference type="Proteomes" id="UP001386437"/>
    </source>
</evidence>
<dbReference type="CDD" id="cd00082">
    <property type="entry name" value="HisKA"/>
    <property type="match status" value="1"/>
</dbReference>
<dbReference type="PANTHER" id="PTHR45436">
    <property type="entry name" value="SENSOR HISTIDINE KINASE YKOH"/>
    <property type="match status" value="1"/>
</dbReference>
<protein>
    <recommendedName>
        <fullName evidence="14">Sensor protein</fullName>
        <ecNumber evidence="14">2.7.13.3</ecNumber>
    </recommendedName>
</protein>
<evidence type="ECO:0000256" key="11">
    <source>
        <dbReference type="ARBA" id="ARBA00022989"/>
    </source>
</evidence>
<evidence type="ECO:0000256" key="5">
    <source>
        <dbReference type="ARBA" id="ARBA00022553"/>
    </source>
</evidence>
<keyword evidence="9 14" id="KW-0418">Kinase</keyword>
<evidence type="ECO:0000259" key="16">
    <source>
        <dbReference type="PROSITE" id="PS50885"/>
    </source>
</evidence>
<dbReference type="InterPro" id="IPR003594">
    <property type="entry name" value="HATPase_dom"/>
</dbReference>
<name>A0ABU8IKC2_9BURK</name>
<dbReference type="Pfam" id="PF00672">
    <property type="entry name" value="HAMP"/>
    <property type="match status" value="1"/>
</dbReference>
<proteinExistence type="predicted"/>
<evidence type="ECO:0000256" key="12">
    <source>
        <dbReference type="ARBA" id="ARBA00023012"/>
    </source>
</evidence>
<dbReference type="SMART" id="SM00304">
    <property type="entry name" value="HAMP"/>
    <property type="match status" value="1"/>
</dbReference>
<dbReference type="Gene3D" id="1.10.287.130">
    <property type="match status" value="1"/>
</dbReference>
<dbReference type="Pfam" id="PF02518">
    <property type="entry name" value="HATPase_c"/>
    <property type="match status" value="1"/>
</dbReference>
<reference evidence="17 18" key="1">
    <citation type="journal article" date="2022" name="Arch. Microbiol.">
        <title>Paraburkholderia bengalensis sp. nov. isolated from roots of Oryza sativa, IR64.</title>
        <authorList>
            <person name="Nag P."/>
            <person name="Mondal N."/>
            <person name="Sarkar J."/>
            <person name="Das S."/>
        </authorList>
    </citation>
    <scope>NUCLEOTIDE SEQUENCE [LARGE SCALE GENOMIC DNA]</scope>
    <source>
        <strain evidence="17 18">IR64_4_BI</strain>
    </source>
</reference>
<comment type="function">
    <text evidence="14">Member of a two-component regulatory system.</text>
</comment>
<evidence type="ECO:0000313" key="17">
    <source>
        <dbReference type="EMBL" id="MEI5996047.1"/>
    </source>
</evidence>
<feature type="transmembrane region" description="Helical" evidence="14">
    <location>
        <begin position="187"/>
        <end position="210"/>
    </location>
</feature>
<dbReference type="EMBL" id="JACFYJ010000002">
    <property type="protein sequence ID" value="MEI5996047.1"/>
    <property type="molecule type" value="Genomic_DNA"/>
</dbReference>
<evidence type="ECO:0000256" key="10">
    <source>
        <dbReference type="ARBA" id="ARBA00022840"/>
    </source>
</evidence>
<dbReference type="InterPro" id="IPR006290">
    <property type="entry name" value="CztS_silS_copS"/>
</dbReference>
<dbReference type="NCBIfam" id="TIGR01386">
    <property type="entry name" value="cztS_silS_copS"/>
    <property type="match status" value="1"/>
</dbReference>
<feature type="transmembrane region" description="Helical" evidence="14">
    <location>
        <begin position="12"/>
        <end position="36"/>
    </location>
</feature>
<dbReference type="InterPro" id="IPR050428">
    <property type="entry name" value="TCS_sensor_his_kinase"/>
</dbReference>
<dbReference type="SUPFAM" id="SSF55874">
    <property type="entry name" value="ATPase domain of HSP90 chaperone/DNA topoisomerase II/histidine kinase"/>
    <property type="match status" value="1"/>
</dbReference>
<dbReference type="PANTHER" id="PTHR45436:SF9">
    <property type="entry name" value="SENSOR PROTEIN"/>
    <property type="match status" value="1"/>
</dbReference>
<keyword evidence="18" id="KW-1185">Reference proteome</keyword>
<dbReference type="EC" id="2.7.13.3" evidence="14"/>
<keyword evidence="5" id="KW-0597">Phosphoprotein</keyword>
<evidence type="ECO:0000256" key="3">
    <source>
        <dbReference type="ARBA" id="ARBA00022475"/>
    </source>
</evidence>
<feature type="domain" description="HAMP" evidence="16">
    <location>
        <begin position="211"/>
        <end position="264"/>
    </location>
</feature>
<dbReference type="InterPro" id="IPR003661">
    <property type="entry name" value="HisK_dim/P_dom"/>
</dbReference>
<dbReference type="Proteomes" id="UP001386437">
    <property type="component" value="Unassembled WGS sequence"/>
</dbReference>
<dbReference type="CDD" id="cd00075">
    <property type="entry name" value="HATPase"/>
    <property type="match status" value="1"/>
</dbReference>
<dbReference type="CDD" id="cd06225">
    <property type="entry name" value="HAMP"/>
    <property type="match status" value="1"/>
</dbReference>
<evidence type="ECO:0000256" key="7">
    <source>
        <dbReference type="ARBA" id="ARBA00022692"/>
    </source>
</evidence>
<keyword evidence="13 14" id="KW-0472">Membrane</keyword>
<dbReference type="SMART" id="SM00387">
    <property type="entry name" value="HATPase_c"/>
    <property type="match status" value="1"/>
</dbReference>
<dbReference type="GO" id="GO:0004673">
    <property type="term" value="F:protein histidine kinase activity"/>
    <property type="evidence" value="ECO:0007669"/>
    <property type="project" value="UniProtKB-EC"/>
</dbReference>
<keyword evidence="11 14" id="KW-1133">Transmembrane helix</keyword>
<dbReference type="InterPro" id="IPR005467">
    <property type="entry name" value="His_kinase_dom"/>
</dbReference>
<keyword evidence="8 14" id="KW-0547">Nucleotide-binding</keyword>
<dbReference type="PRINTS" id="PR00344">
    <property type="entry name" value="BCTRLSENSOR"/>
</dbReference>
<dbReference type="SUPFAM" id="SSF47384">
    <property type="entry name" value="Homodimeric domain of signal transducing histidine kinase"/>
    <property type="match status" value="1"/>
</dbReference>
<keyword evidence="4 14" id="KW-0997">Cell inner membrane</keyword>
<dbReference type="Gene3D" id="6.10.340.10">
    <property type="match status" value="1"/>
</dbReference>
<sequence length="487" mass="54098">MPVQRLLPRTLSVRLAVLFALASTALLTINGLYLYAVLGQNLQADATEDIARTLAATRARLATLNSHADVAAHRPVWFDPFHGHENMEIALYAANGQELVRSDRFVGRFVDRFMERFKDRIKDRFVDREGLRIDKRGRAPHTLDMNNGVIRYVGAWMPLAGAASQAGAVFAVVQYDGSRERALLRVYAFNVVLVTLLGALVSAVGAYWLAKLGLRPLKLLAERADQVSCSKLVQPLPDISMSGEILALNQAFNRMLQRLDESFVQLSRFSSDLAHDMRTPLTNMLAESQVALSRPREAHEYRSVIESGIDETQRLSRMIDDMLFLARSEKRAHRLAFQRLHAREEAERIAGYYESLASEKDVGIRVVNDARFEGNRLLVQRALSNLISNALVHAPAGSEVVVQCTERDGAAEVAVIDSGAGIAAEHLERIFDRFYRVDPARHEPASGTGLGLAIVRSIMDEHDGACSVTSEPGVRTAFVLTFRRVRA</sequence>
<dbReference type="PROSITE" id="PS50885">
    <property type="entry name" value="HAMP"/>
    <property type="match status" value="1"/>
</dbReference>
<dbReference type="Gene3D" id="3.30.565.10">
    <property type="entry name" value="Histidine kinase-like ATPase, C-terminal domain"/>
    <property type="match status" value="1"/>
</dbReference>
<evidence type="ECO:0000256" key="1">
    <source>
        <dbReference type="ARBA" id="ARBA00000085"/>
    </source>
</evidence>
<dbReference type="SMART" id="SM00388">
    <property type="entry name" value="HisKA"/>
    <property type="match status" value="1"/>
</dbReference>
<evidence type="ECO:0000256" key="2">
    <source>
        <dbReference type="ARBA" id="ARBA00004533"/>
    </source>
</evidence>
<keyword evidence="7 14" id="KW-0812">Transmembrane</keyword>
<evidence type="ECO:0000256" key="6">
    <source>
        <dbReference type="ARBA" id="ARBA00022679"/>
    </source>
</evidence>
<keyword evidence="3 14" id="KW-1003">Cell membrane</keyword>
<accession>A0ABU8IKC2</accession>
<evidence type="ECO:0000256" key="4">
    <source>
        <dbReference type="ARBA" id="ARBA00022519"/>
    </source>
</evidence>
<gene>
    <name evidence="17" type="ORF">H3V53_02115</name>
</gene>
<evidence type="ECO:0000256" key="13">
    <source>
        <dbReference type="ARBA" id="ARBA00023136"/>
    </source>
</evidence>
<evidence type="ECO:0000256" key="8">
    <source>
        <dbReference type="ARBA" id="ARBA00022741"/>
    </source>
</evidence>
<dbReference type="InterPro" id="IPR003660">
    <property type="entry name" value="HAMP_dom"/>
</dbReference>
<keyword evidence="10 14" id="KW-0067">ATP-binding</keyword>
<comment type="catalytic activity">
    <reaction evidence="1 14">
        <text>ATP + protein L-histidine = ADP + protein N-phospho-L-histidine.</text>
        <dbReference type="EC" id="2.7.13.3"/>
    </reaction>
</comment>
<comment type="subcellular location">
    <subcellularLocation>
        <location evidence="2 14">Cell inner membrane</location>
    </subcellularLocation>
</comment>
<dbReference type="InterPro" id="IPR004358">
    <property type="entry name" value="Sig_transdc_His_kin-like_C"/>
</dbReference>
<feature type="domain" description="Histidine kinase" evidence="15">
    <location>
        <begin position="272"/>
        <end position="486"/>
    </location>
</feature>
<keyword evidence="6 14" id="KW-0808">Transferase</keyword>
<keyword evidence="12 14" id="KW-0902">Two-component regulatory system</keyword>
<evidence type="ECO:0000256" key="9">
    <source>
        <dbReference type="ARBA" id="ARBA00022777"/>
    </source>
</evidence>
<evidence type="ECO:0000259" key="15">
    <source>
        <dbReference type="PROSITE" id="PS50109"/>
    </source>
</evidence>
<dbReference type="PROSITE" id="PS50109">
    <property type="entry name" value="HIS_KIN"/>
    <property type="match status" value="1"/>
</dbReference>
<comment type="caution">
    <text evidence="17">The sequence shown here is derived from an EMBL/GenBank/DDBJ whole genome shotgun (WGS) entry which is preliminary data.</text>
</comment>